<reference evidence="16" key="1">
    <citation type="submission" date="2020-12" db="EMBL/GenBank/DDBJ databases">
        <authorList>
            <consortium name="Molecular Ecology Group"/>
        </authorList>
    </citation>
    <scope>NUCLEOTIDE SEQUENCE</scope>
    <source>
        <strain evidence="16">TBG_1078</strain>
    </source>
</reference>
<comment type="function">
    <text evidence="10">Stores iron in a soluble, non-toxic, readily available form. Important for iron homeostasis. Iron is taken up in the ferrous form and deposited as ferric hydroxides after oxidation. Also plays a role in delivery of iron to cells. Mediates iron uptake in capsule cells of the developing kidney. Delivery to lysosomes by the cargo receptor NCOA4 for autophagic degradation and release or iron.</text>
</comment>
<evidence type="ECO:0000256" key="12">
    <source>
        <dbReference type="PIRSR" id="PIRSR601519-1"/>
    </source>
</evidence>
<dbReference type="AlphaFoldDB" id="A0A811ZW31"/>
<comment type="subcellular location">
    <subcellularLocation>
        <location evidence="9">Autolysosome</location>
    </subcellularLocation>
    <subcellularLocation>
        <location evidence="1">Cytoplasm</location>
    </subcellularLocation>
</comment>
<keyword evidence="17" id="KW-1185">Reference proteome</keyword>
<dbReference type="GO" id="GO:0031410">
    <property type="term" value="C:cytoplasmic vesicle"/>
    <property type="evidence" value="ECO:0007669"/>
    <property type="project" value="UniProtKB-KW"/>
</dbReference>
<dbReference type="Gene3D" id="1.20.1260.10">
    <property type="match status" value="1"/>
</dbReference>
<dbReference type="SUPFAM" id="SSF47240">
    <property type="entry name" value="Ferritin-like"/>
    <property type="match status" value="1"/>
</dbReference>
<protein>
    <recommendedName>
        <fullName evidence="13">Ferritin</fullName>
    </recommendedName>
</protein>
<feature type="binding site" evidence="12">
    <location>
        <position position="178"/>
    </location>
    <ligand>
        <name>Fe cation</name>
        <dbReference type="ChEBI" id="CHEBI:24875"/>
        <label>1</label>
    </ligand>
</feature>
<dbReference type="PANTHER" id="PTHR11431:SF48">
    <property type="entry name" value="FERRITIN"/>
    <property type="match status" value="1"/>
</dbReference>
<dbReference type="GO" id="GO:0044754">
    <property type="term" value="C:autolysosome"/>
    <property type="evidence" value="ECO:0007669"/>
    <property type="project" value="UniProtKB-SubCell"/>
</dbReference>
<keyword evidence="3 13" id="KW-0409">Iron storage</keyword>
<keyword evidence="4" id="KW-0963">Cytoplasm</keyword>
<evidence type="ECO:0000256" key="11">
    <source>
        <dbReference type="ARBA" id="ARBA00047045"/>
    </source>
</evidence>
<name>A0A811ZW31_NYCPR</name>
<dbReference type="PANTHER" id="PTHR11431">
    <property type="entry name" value="FERRITIN"/>
    <property type="match status" value="1"/>
</dbReference>
<keyword evidence="8" id="KW-0968">Cytoplasmic vesicle</keyword>
<keyword evidence="5 12" id="KW-0479">Metal-binding</keyword>
<evidence type="ECO:0000256" key="10">
    <source>
        <dbReference type="ARBA" id="ARBA00045578"/>
    </source>
</evidence>
<evidence type="ECO:0000256" key="4">
    <source>
        <dbReference type="ARBA" id="ARBA00022490"/>
    </source>
</evidence>
<evidence type="ECO:0000256" key="14">
    <source>
        <dbReference type="SAM" id="MobiDB-lite"/>
    </source>
</evidence>
<evidence type="ECO:0000256" key="3">
    <source>
        <dbReference type="ARBA" id="ARBA00022434"/>
    </source>
</evidence>
<comment type="similarity">
    <text evidence="2 13">Belongs to the ferritin family.</text>
</comment>
<gene>
    <name evidence="16" type="ORF">NYPRO_LOCUS25440</name>
</gene>
<evidence type="ECO:0000256" key="13">
    <source>
        <dbReference type="RuleBase" id="RU361145"/>
    </source>
</evidence>
<comment type="caution">
    <text evidence="16">The sequence shown here is derived from an EMBL/GenBank/DDBJ whole genome shotgun (WGS) entry which is preliminary data.</text>
</comment>
<dbReference type="EMBL" id="CAJHUB010000775">
    <property type="protein sequence ID" value="CAD7692646.1"/>
    <property type="molecule type" value="Genomic_DNA"/>
</dbReference>
<dbReference type="InterPro" id="IPR009078">
    <property type="entry name" value="Ferritin-like_SF"/>
</dbReference>
<proteinExistence type="inferred from homology"/>
<evidence type="ECO:0000256" key="5">
    <source>
        <dbReference type="ARBA" id="ARBA00022723"/>
    </source>
</evidence>
<dbReference type="GO" id="GO:0006826">
    <property type="term" value="P:iron ion transport"/>
    <property type="evidence" value="ECO:0007669"/>
    <property type="project" value="InterPro"/>
</dbReference>
<dbReference type="InterPro" id="IPR001519">
    <property type="entry name" value="Ferritin"/>
</dbReference>
<evidence type="ECO:0000313" key="16">
    <source>
        <dbReference type="EMBL" id="CAD7692646.1"/>
    </source>
</evidence>
<organism evidence="16 17">
    <name type="scientific">Nyctereutes procyonoides</name>
    <name type="common">Raccoon dog</name>
    <name type="synonym">Canis procyonoides</name>
    <dbReference type="NCBI Taxonomy" id="34880"/>
    <lineage>
        <taxon>Eukaryota</taxon>
        <taxon>Metazoa</taxon>
        <taxon>Chordata</taxon>
        <taxon>Craniata</taxon>
        <taxon>Vertebrata</taxon>
        <taxon>Euteleostomi</taxon>
        <taxon>Mammalia</taxon>
        <taxon>Eutheria</taxon>
        <taxon>Laurasiatheria</taxon>
        <taxon>Carnivora</taxon>
        <taxon>Caniformia</taxon>
        <taxon>Canidae</taxon>
        <taxon>Nyctereutes</taxon>
    </lineage>
</organism>
<keyword evidence="7" id="KW-0458">Lysosome</keyword>
<dbReference type="Proteomes" id="UP000645828">
    <property type="component" value="Unassembled WGS sequence"/>
</dbReference>
<dbReference type="InterPro" id="IPR009040">
    <property type="entry name" value="Ferritin-like_diiron"/>
</dbReference>
<evidence type="ECO:0000256" key="2">
    <source>
        <dbReference type="ARBA" id="ARBA00007513"/>
    </source>
</evidence>
<evidence type="ECO:0000256" key="6">
    <source>
        <dbReference type="ARBA" id="ARBA00023004"/>
    </source>
</evidence>
<dbReference type="GO" id="GO:0008199">
    <property type="term" value="F:ferric iron binding"/>
    <property type="evidence" value="ECO:0007669"/>
    <property type="project" value="InterPro"/>
</dbReference>
<evidence type="ECO:0000256" key="7">
    <source>
        <dbReference type="ARBA" id="ARBA00023228"/>
    </source>
</evidence>
<sequence>MQSARRAPGPAPCFSRPWAEQTQGHPLFPAPTSFQPVLQPQPPEPPPQPPSASGGPTGCSQPRFVSIAPRGTSTTSCRGRQNYSAEVESSISCLANMHLRASNTYLSLAFYFDCSEVALEALGHFFRELAREKHEGAQRLLKLQTQRVGNALFQDVQKPSHDKWGKALDAMETAVVLEKNLNEALLDLHALASAQADAHLCDFLEGHFLGQEVKLLKEMGDHLTNLRRLACPPVGLGEYLFERLTLKHAWQPLEPSGL</sequence>
<dbReference type="PROSITE" id="PS00204">
    <property type="entry name" value="FERRITIN_2"/>
    <property type="match status" value="1"/>
</dbReference>
<evidence type="ECO:0000256" key="9">
    <source>
        <dbReference type="ARBA" id="ARBA00044942"/>
    </source>
</evidence>
<dbReference type="Pfam" id="PF00210">
    <property type="entry name" value="Ferritin"/>
    <property type="match status" value="1"/>
</dbReference>
<evidence type="ECO:0000256" key="1">
    <source>
        <dbReference type="ARBA" id="ARBA00004496"/>
    </source>
</evidence>
<feature type="compositionally biased region" description="Pro residues" evidence="14">
    <location>
        <begin position="39"/>
        <end position="50"/>
    </location>
</feature>
<feature type="domain" description="Ferritin-like diiron" evidence="15">
    <location>
        <begin position="81"/>
        <end position="230"/>
    </location>
</feature>
<evidence type="ECO:0000313" key="17">
    <source>
        <dbReference type="Proteomes" id="UP000645828"/>
    </source>
</evidence>
<keyword evidence="6 12" id="KW-0408">Iron</keyword>
<evidence type="ECO:0000259" key="15">
    <source>
        <dbReference type="PROSITE" id="PS50905"/>
    </source>
</evidence>
<evidence type="ECO:0000256" key="8">
    <source>
        <dbReference type="ARBA" id="ARBA00023329"/>
    </source>
</evidence>
<dbReference type="GO" id="GO:0008198">
    <property type="term" value="F:ferrous iron binding"/>
    <property type="evidence" value="ECO:0007669"/>
    <property type="project" value="TreeGrafter"/>
</dbReference>
<accession>A0A811ZW31</accession>
<comment type="subunit">
    <text evidence="11">Oligomer of 24 subunits. There are two types of subunits: L (light) chain and H (heavy) chain. The major chain can be light or heavy, depending on the species and tissue type. The functional molecule forms a roughly spherical shell with a diameter of 12 nm and contains a central cavity into which the insoluble mineral iron core is deposited. Interacts with NCOA4.</text>
</comment>
<dbReference type="FunFam" id="1.20.1260.10:FF:000009">
    <property type="entry name" value="Ferritin light chain"/>
    <property type="match status" value="1"/>
</dbReference>
<dbReference type="PROSITE" id="PS50905">
    <property type="entry name" value="FERRITIN_LIKE"/>
    <property type="match status" value="1"/>
</dbReference>
<feature type="compositionally biased region" description="Polar residues" evidence="14">
    <location>
        <begin position="71"/>
        <end position="81"/>
    </location>
</feature>
<feature type="region of interest" description="Disordered" evidence="14">
    <location>
        <begin position="1"/>
        <end position="81"/>
    </location>
</feature>
<dbReference type="GO" id="GO:0006879">
    <property type="term" value="P:intracellular iron ion homeostasis"/>
    <property type="evidence" value="ECO:0007669"/>
    <property type="project" value="UniProtKB-KW"/>
</dbReference>
<dbReference type="InterPro" id="IPR008331">
    <property type="entry name" value="Ferritin_DPS_dom"/>
</dbReference>
<dbReference type="InterPro" id="IPR012347">
    <property type="entry name" value="Ferritin-like"/>
</dbReference>
<dbReference type="InterPro" id="IPR014034">
    <property type="entry name" value="Ferritin_CS"/>
</dbReference>